<proteinExistence type="inferred from homology"/>
<evidence type="ECO:0000256" key="1">
    <source>
        <dbReference type="ARBA" id="ARBA00007447"/>
    </source>
</evidence>
<dbReference type="PANTHER" id="PTHR47966">
    <property type="entry name" value="BETA-SITE APP-CLEAVING ENZYME, ISOFORM A-RELATED"/>
    <property type="match status" value="1"/>
</dbReference>
<dbReference type="Pfam" id="PF00026">
    <property type="entry name" value="Asp"/>
    <property type="match status" value="1"/>
</dbReference>
<dbReference type="InterPro" id="IPR033121">
    <property type="entry name" value="PEPTIDASE_A1"/>
</dbReference>
<dbReference type="GO" id="GO:0004190">
    <property type="term" value="F:aspartic-type endopeptidase activity"/>
    <property type="evidence" value="ECO:0007669"/>
    <property type="project" value="InterPro"/>
</dbReference>
<dbReference type="CDD" id="cd05471">
    <property type="entry name" value="pepsin_like"/>
    <property type="match status" value="1"/>
</dbReference>
<feature type="domain" description="Peptidase A1" evidence="2">
    <location>
        <begin position="1"/>
        <end position="252"/>
    </location>
</feature>
<organism evidence="3 4">
    <name type="scientific">Heterorhabditis bacteriophora</name>
    <name type="common">Entomopathogenic nematode worm</name>
    <dbReference type="NCBI Taxonomy" id="37862"/>
    <lineage>
        <taxon>Eukaryota</taxon>
        <taxon>Metazoa</taxon>
        <taxon>Ecdysozoa</taxon>
        <taxon>Nematoda</taxon>
        <taxon>Chromadorea</taxon>
        <taxon>Rhabditida</taxon>
        <taxon>Rhabditina</taxon>
        <taxon>Rhabditomorpha</taxon>
        <taxon>Strongyloidea</taxon>
        <taxon>Heterorhabditidae</taxon>
        <taxon>Heterorhabditis</taxon>
    </lineage>
</organism>
<protein>
    <submittedName>
        <fullName evidence="4">Peptidase A1 domain-containing protein</fullName>
    </submittedName>
</protein>
<accession>A0A1I7XIQ4</accession>
<dbReference type="GO" id="GO:0006508">
    <property type="term" value="P:proteolysis"/>
    <property type="evidence" value="ECO:0007669"/>
    <property type="project" value="InterPro"/>
</dbReference>
<comment type="similarity">
    <text evidence="1">Belongs to the peptidase A1 family.</text>
</comment>
<dbReference type="PROSITE" id="PS51767">
    <property type="entry name" value="PEPTIDASE_A1"/>
    <property type="match status" value="1"/>
</dbReference>
<dbReference type="SUPFAM" id="SSF50630">
    <property type="entry name" value="Acid proteases"/>
    <property type="match status" value="1"/>
</dbReference>
<sequence length="272" mass="30091">MGERFGAKGENQLIVPKTTFGLATHISSDFKDDPTDGILGLAFTSLAVDGVVPPLINAMNQNLLDQPLFTVWLEHRGEANNAPGGIFTYGAIDTTNCGPVIAYQHLSSATYYQFKANAFKMGTYSTTKSYQVISDTGTSFMCGPKSVTDALAKAAGATYDNYQESYFIPCDANPPTLDIVIGTNTYSIQSVNYIVNVAIPREFQISGIYDSGQFAQHAESTINKRLLEDRIKKMRLKMKDFEAVERSKLQNNRNRRSDLQKIKIGKNWTNLL</sequence>
<dbReference type="InterPro" id="IPR001969">
    <property type="entry name" value="Aspartic_peptidase_AS"/>
</dbReference>
<dbReference type="InterPro" id="IPR021109">
    <property type="entry name" value="Peptidase_aspartic_dom_sf"/>
</dbReference>
<evidence type="ECO:0000313" key="3">
    <source>
        <dbReference type="Proteomes" id="UP000095283"/>
    </source>
</evidence>
<dbReference type="AlphaFoldDB" id="A0A1I7XIQ4"/>
<dbReference type="PROSITE" id="PS00141">
    <property type="entry name" value="ASP_PROTEASE"/>
    <property type="match status" value="1"/>
</dbReference>
<evidence type="ECO:0000313" key="4">
    <source>
        <dbReference type="WBParaSite" id="Hba_17396"/>
    </source>
</evidence>
<dbReference type="InterPro" id="IPR001461">
    <property type="entry name" value="Aspartic_peptidase_A1"/>
</dbReference>
<dbReference type="PANTHER" id="PTHR47966:SF16">
    <property type="entry name" value="ASPARTIC PROTEASE 6"/>
    <property type="match status" value="1"/>
</dbReference>
<dbReference type="Proteomes" id="UP000095283">
    <property type="component" value="Unplaced"/>
</dbReference>
<dbReference type="GO" id="GO:0005764">
    <property type="term" value="C:lysosome"/>
    <property type="evidence" value="ECO:0007669"/>
    <property type="project" value="TreeGrafter"/>
</dbReference>
<dbReference type="Gene3D" id="2.40.70.10">
    <property type="entry name" value="Acid Proteases"/>
    <property type="match status" value="1"/>
</dbReference>
<reference evidence="4" key="1">
    <citation type="submission" date="2016-11" db="UniProtKB">
        <authorList>
            <consortium name="WormBaseParasite"/>
        </authorList>
    </citation>
    <scope>IDENTIFICATION</scope>
</reference>
<dbReference type="WBParaSite" id="Hba_17396">
    <property type="protein sequence ID" value="Hba_17396"/>
    <property type="gene ID" value="Hba_17396"/>
</dbReference>
<dbReference type="InterPro" id="IPR034164">
    <property type="entry name" value="Pepsin-like_dom"/>
</dbReference>
<keyword evidence="3" id="KW-1185">Reference proteome</keyword>
<evidence type="ECO:0000259" key="2">
    <source>
        <dbReference type="PROSITE" id="PS51767"/>
    </source>
</evidence>
<name>A0A1I7XIQ4_HETBA</name>